<dbReference type="AlphaFoldDB" id="A0A5B7H5B4"/>
<reference evidence="2 3" key="1">
    <citation type="submission" date="2019-05" db="EMBL/GenBank/DDBJ databases">
        <title>Another draft genome of Portunus trituberculatus and its Hox gene families provides insights of decapod evolution.</title>
        <authorList>
            <person name="Jeong J.-H."/>
            <person name="Song I."/>
            <person name="Kim S."/>
            <person name="Choi T."/>
            <person name="Kim D."/>
            <person name="Ryu S."/>
            <person name="Kim W."/>
        </authorList>
    </citation>
    <scope>NUCLEOTIDE SEQUENCE [LARGE SCALE GENOMIC DNA]</scope>
    <source>
        <tissue evidence="2">Muscle</tissue>
    </source>
</reference>
<organism evidence="2 3">
    <name type="scientific">Portunus trituberculatus</name>
    <name type="common">Swimming crab</name>
    <name type="synonym">Neptunus trituberculatus</name>
    <dbReference type="NCBI Taxonomy" id="210409"/>
    <lineage>
        <taxon>Eukaryota</taxon>
        <taxon>Metazoa</taxon>
        <taxon>Ecdysozoa</taxon>
        <taxon>Arthropoda</taxon>
        <taxon>Crustacea</taxon>
        <taxon>Multicrustacea</taxon>
        <taxon>Malacostraca</taxon>
        <taxon>Eumalacostraca</taxon>
        <taxon>Eucarida</taxon>
        <taxon>Decapoda</taxon>
        <taxon>Pleocyemata</taxon>
        <taxon>Brachyura</taxon>
        <taxon>Eubrachyura</taxon>
        <taxon>Portunoidea</taxon>
        <taxon>Portunidae</taxon>
        <taxon>Portuninae</taxon>
        <taxon>Portunus</taxon>
    </lineage>
</organism>
<feature type="compositionally biased region" description="Basic and acidic residues" evidence="1">
    <location>
        <begin position="49"/>
        <end position="66"/>
    </location>
</feature>
<feature type="region of interest" description="Disordered" evidence="1">
    <location>
        <begin position="40"/>
        <end position="77"/>
    </location>
</feature>
<dbReference type="Proteomes" id="UP000324222">
    <property type="component" value="Unassembled WGS sequence"/>
</dbReference>
<sequence length="77" mass="8642">MLGTGEGRGGNTHYTSPWLNIWQADKPHSRNVALKPRRATTSCIQHNSEAAKKRAQKEGRKTRDEAQVNTVLSTERI</sequence>
<feature type="compositionally biased region" description="Polar residues" evidence="1">
    <location>
        <begin position="67"/>
        <end position="77"/>
    </location>
</feature>
<dbReference type="EMBL" id="VSRR010022940">
    <property type="protein sequence ID" value="MPC65116.1"/>
    <property type="molecule type" value="Genomic_DNA"/>
</dbReference>
<evidence type="ECO:0000313" key="3">
    <source>
        <dbReference type="Proteomes" id="UP000324222"/>
    </source>
</evidence>
<gene>
    <name evidence="2" type="ORF">E2C01_059244</name>
</gene>
<evidence type="ECO:0000256" key="1">
    <source>
        <dbReference type="SAM" id="MobiDB-lite"/>
    </source>
</evidence>
<comment type="caution">
    <text evidence="2">The sequence shown here is derived from an EMBL/GenBank/DDBJ whole genome shotgun (WGS) entry which is preliminary data.</text>
</comment>
<protein>
    <submittedName>
        <fullName evidence="2">Uncharacterized protein</fullName>
    </submittedName>
</protein>
<accession>A0A5B7H5B4</accession>
<name>A0A5B7H5B4_PORTR</name>
<proteinExistence type="predicted"/>
<keyword evidence="3" id="KW-1185">Reference proteome</keyword>
<evidence type="ECO:0000313" key="2">
    <source>
        <dbReference type="EMBL" id="MPC65116.1"/>
    </source>
</evidence>